<name>A0A9W9IEY7_9EURO</name>
<evidence type="ECO:0000313" key="2">
    <source>
        <dbReference type="Proteomes" id="UP001149163"/>
    </source>
</evidence>
<accession>A0A9W9IEY7</accession>
<dbReference type="RefSeq" id="XP_056546715.1">
    <property type="nucleotide sequence ID" value="XM_056683109.1"/>
</dbReference>
<proteinExistence type="predicted"/>
<organism evidence="1 2">
    <name type="scientific">Penicillium canariense</name>
    <dbReference type="NCBI Taxonomy" id="189055"/>
    <lineage>
        <taxon>Eukaryota</taxon>
        <taxon>Fungi</taxon>
        <taxon>Dikarya</taxon>
        <taxon>Ascomycota</taxon>
        <taxon>Pezizomycotina</taxon>
        <taxon>Eurotiomycetes</taxon>
        <taxon>Eurotiomycetidae</taxon>
        <taxon>Eurotiales</taxon>
        <taxon>Aspergillaceae</taxon>
        <taxon>Penicillium</taxon>
    </lineage>
</organism>
<reference evidence="1" key="2">
    <citation type="journal article" date="2023" name="IMA Fungus">
        <title>Comparative genomic study of the Penicillium genus elucidates a diverse pangenome and 15 lateral gene transfer events.</title>
        <authorList>
            <person name="Petersen C."/>
            <person name="Sorensen T."/>
            <person name="Nielsen M.R."/>
            <person name="Sondergaard T.E."/>
            <person name="Sorensen J.L."/>
            <person name="Fitzpatrick D.A."/>
            <person name="Frisvad J.C."/>
            <person name="Nielsen K.L."/>
        </authorList>
    </citation>
    <scope>NUCLEOTIDE SEQUENCE</scope>
    <source>
        <strain evidence="1">IBT 26290</strain>
    </source>
</reference>
<protein>
    <submittedName>
        <fullName evidence="1">Uncharacterized protein</fullName>
    </submittedName>
</protein>
<comment type="caution">
    <text evidence="1">The sequence shown here is derived from an EMBL/GenBank/DDBJ whole genome shotgun (WGS) entry which is preliminary data.</text>
</comment>
<dbReference type="EMBL" id="JAPQKN010000001">
    <property type="protein sequence ID" value="KAJ5175107.1"/>
    <property type="molecule type" value="Genomic_DNA"/>
</dbReference>
<dbReference type="Proteomes" id="UP001149163">
    <property type="component" value="Unassembled WGS sequence"/>
</dbReference>
<keyword evidence="2" id="KW-1185">Reference proteome</keyword>
<reference evidence="1" key="1">
    <citation type="submission" date="2022-11" db="EMBL/GenBank/DDBJ databases">
        <authorList>
            <person name="Petersen C."/>
        </authorList>
    </citation>
    <scope>NUCLEOTIDE SEQUENCE</scope>
    <source>
        <strain evidence="1">IBT 26290</strain>
    </source>
</reference>
<gene>
    <name evidence="1" type="ORF">N7482_000984</name>
</gene>
<sequence>MPLSAGALLLSAGRREPPKPLTSTVPYAQDYTSLRLILLPRLQNNPQVSNSESVRTGPACGHCFIRWSPSRASFRSLLPVDVMLHAPRHPPQGYLSSGL</sequence>
<evidence type="ECO:0000313" key="1">
    <source>
        <dbReference type="EMBL" id="KAJ5175107.1"/>
    </source>
</evidence>
<dbReference type="GeneID" id="81422285"/>
<dbReference type="AlphaFoldDB" id="A0A9W9IEY7"/>